<proteinExistence type="predicted"/>
<keyword evidence="4" id="KW-1185">Reference proteome</keyword>
<evidence type="ECO:0000313" key="4">
    <source>
        <dbReference type="Proteomes" id="UP000305674"/>
    </source>
</evidence>
<dbReference type="RefSeq" id="WP_136854611.1">
    <property type="nucleotide sequence ID" value="NZ_SWCI01000020.1"/>
</dbReference>
<sequence length="223" mass="25315">MNRLEYQMFDESPGLSNLARMVYAFGLRRMSNYGSIKALNLSTLAQLVSRAKDGETKEPPIERLISALKELIEAKIIQASSTDGHWEGCYVALPYQMEFDPYQHGFQMHADWTPGAELVGYLRMLGIGNHDEITLDELYDFTVYWMGRHDSFHTQDQWTSKLARSIAMQRRKGRGLQPSRVPAEPKPQASTAAMVDRTPEQTQSNAQRMSGLEKLQGKKNGEN</sequence>
<dbReference type="InterPro" id="IPR040480">
    <property type="entry name" value="DnaT_DNA_bind"/>
</dbReference>
<gene>
    <name evidence="3" type="ORF">FCL40_17760</name>
</gene>
<evidence type="ECO:0000259" key="2">
    <source>
        <dbReference type="Pfam" id="PF17948"/>
    </source>
</evidence>
<protein>
    <recommendedName>
        <fullName evidence="2">DnaT DNA-binding domain-containing protein</fullName>
    </recommendedName>
</protein>
<dbReference type="EMBL" id="SWCI01000020">
    <property type="protein sequence ID" value="TKB46496.1"/>
    <property type="molecule type" value="Genomic_DNA"/>
</dbReference>
<reference evidence="3 4" key="1">
    <citation type="submission" date="2019-04" db="EMBL/GenBank/DDBJ databases">
        <authorList>
            <person name="Hwang J.C."/>
        </authorList>
    </citation>
    <scope>NUCLEOTIDE SEQUENCE [LARGE SCALE GENOMIC DNA]</scope>
    <source>
        <strain evidence="3 4">IMCC35001</strain>
    </source>
</reference>
<feature type="region of interest" description="Disordered" evidence="1">
    <location>
        <begin position="169"/>
        <end position="223"/>
    </location>
</feature>
<dbReference type="Gene3D" id="1.10.8.1180">
    <property type="match status" value="1"/>
</dbReference>
<dbReference type="Proteomes" id="UP000305674">
    <property type="component" value="Unassembled WGS sequence"/>
</dbReference>
<dbReference type="Pfam" id="PF17948">
    <property type="entry name" value="DnaT"/>
    <property type="match status" value="1"/>
</dbReference>
<feature type="domain" description="DnaT DNA-binding" evidence="2">
    <location>
        <begin position="106"/>
        <end position="173"/>
    </location>
</feature>
<accession>A0A4U1B7P8</accession>
<organism evidence="3 4">
    <name type="scientific">Ferrimonas sediminicola</name>
    <dbReference type="NCBI Taxonomy" id="2569538"/>
    <lineage>
        <taxon>Bacteria</taxon>
        <taxon>Pseudomonadati</taxon>
        <taxon>Pseudomonadota</taxon>
        <taxon>Gammaproteobacteria</taxon>
        <taxon>Alteromonadales</taxon>
        <taxon>Ferrimonadaceae</taxon>
        <taxon>Ferrimonas</taxon>
    </lineage>
</organism>
<evidence type="ECO:0000313" key="3">
    <source>
        <dbReference type="EMBL" id="TKB46496.1"/>
    </source>
</evidence>
<dbReference type="AlphaFoldDB" id="A0A4U1B7P8"/>
<name>A0A4U1B7P8_9GAMM</name>
<dbReference type="OrthoDB" id="5591714at2"/>
<comment type="caution">
    <text evidence="3">The sequence shown here is derived from an EMBL/GenBank/DDBJ whole genome shotgun (WGS) entry which is preliminary data.</text>
</comment>
<evidence type="ECO:0000256" key="1">
    <source>
        <dbReference type="SAM" id="MobiDB-lite"/>
    </source>
</evidence>